<protein>
    <submittedName>
        <fullName evidence="4">GNAT family N-acetyltransferase</fullName>
    </submittedName>
</protein>
<dbReference type="Gene3D" id="3.40.630.30">
    <property type="match status" value="1"/>
</dbReference>
<gene>
    <name evidence="4" type="ORF">E2493_15180</name>
</gene>
<evidence type="ECO:0000313" key="4">
    <source>
        <dbReference type="EMBL" id="TFI57420.1"/>
    </source>
</evidence>
<keyword evidence="2" id="KW-0012">Acyltransferase</keyword>
<dbReference type="InterPro" id="IPR050832">
    <property type="entry name" value="Bact_Acetyltransf"/>
</dbReference>
<dbReference type="EMBL" id="SPDV01000031">
    <property type="protein sequence ID" value="TFI57420.1"/>
    <property type="molecule type" value="Genomic_DNA"/>
</dbReference>
<name>A0A4Y8ZN39_9SPHN</name>
<dbReference type="PANTHER" id="PTHR43877">
    <property type="entry name" value="AMINOALKYLPHOSPHONATE N-ACETYLTRANSFERASE-RELATED-RELATED"/>
    <property type="match status" value="1"/>
</dbReference>
<evidence type="ECO:0000256" key="2">
    <source>
        <dbReference type="ARBA" id="ARBA00023315"/>
    </source>
</evidence>
<reference evidence="4 5" key="1">
    <citation type="submission" date="2019-03" db="EMBL/GenBank/DDBJ databases">
        <title>Genome sequence of Sphingomonas sp. 17J27-24.</title>
        <authorList>
            <person name="Kim M."/>
            <person name="Maeng S."/>
            <person name="Sathiyaraj S."/>
        </authorList>
    </citation>
    <scope>NUCLEOTIDE SEQUENCE [LARGE SCALE GENOMIC DNA]</scope>
    <source>
        <strain evidence="4 5">17J27-24</strain>
    </source>
</reference>
<evidence type="ECO:0000313" key="5">
    <source>
        <dbReference type="Proteomes" id="UP000298213"/>
    </source>
</evidence>
<comment type="caution">
    <text evidence="4">The sequence shown here is derived from an EMBL/GenBank/DDBJ whole genome shotgun (WGS) entry which is preliminary data.</text>
</comment>
<sequence>MASDPPAAVAIRPAAAGDAAALGRLGAHLVAVHHGFDARRFIAPTPGTPAAYAAFLDQQRRRPEVVLLVAAEGEAVLGYAYAGVEGNDYMALRGPAGVIYDLVVDPGRRREGIGRRLLDAAIAALEALDAPRILLSTAEMNAPAQRLFGAAGFRRTMIEMTRERD</sequence>
<dbReference type="Proteomes" id="UP000298213">
    <property type="component" value="Unassembled WGS sequence"/>
</dbReference>
<accession>A0A4Y8ZN39</accession>
<dbReference type="PROSITE" id="PS51186">
    <property type="entry name" value="GNAT"/>
    <property type="match status" value="1"/>
</dbReference>
<organism evidence="4 5">
    <name type="scientific">Sphingomonas parva</name>
    <dbReference type="NCBI Taxonomy" id="2555898"/>
    <lineage>
        <taxon>Bacteria</taxon>
        <taxon>Pseudomonadati</taxon>
        <taxon>Pseudomonadota</taxon>
        <taxon>Alphaproteobacteria</taxon>
        <taxon>Sphingomonadales</taxon>
        <taxon>Sphingomonadaceae</taxon>
        <taxon>Sphingomonas</taxon>
    </lineage>
</organism>
<evidence type="ECO:0000259" key="3">
    <source>
        <dbReference type="PROSITE" id="PS51186"/>
    </source>
</evidence>
<dbReference type="GO" id="GO:0016747">
    <property type="term" value="F:acyltransferase activity, transferring groups other than amino-acyl groups"/>
    <property type="evidence" value="ECO:0007669"/>
    <property type="project" value="InterPro"/>
</dbReference>
<evidence type="ECO:0000256" key="1">
    <source>
        <dbReference type="ARBA" id="ARBA00022679"/>
    </source>
</evidence>
<dbReference type="RefSeq" id="WP_135088297.1">
    <property type="nucleotide sequence ID" value="NZ_SPDV01000031.1"/>
</dbReference>
<dbReference type="Pfam" id="PF00583">
    <property type="entry name" value="Acetyltransf_1"/>
    <property type="match status" value="1"/>
</dbReference>
<dbReference type="OrthoDB" id="7567369at2"/>
<dbReference type="InterPro" id="IPR016181">
    <property type="entry name" value="Acyl_CoA_acyltransferase"/>
</dbReference>
<keyword evidence="5" id="KW-1185">Reference proteome</keyword>
<keyword evidence="1 4" id="KW-0808">Transferase</keyword>
<dbReference type="InterPro" id="IPR000182">
    <property type="entry name" value="GNAT_dom"/>
</dbReference>
<feature type="domain" description="N-acetyltransferase" evidence="3">
    <location>
        <begin position="9"/>
        <end position="165"/>
    </location>
</feature>
<dbReference type="AlphaFoldDB" id="A0A4Y8ZN39"/>
<dbReference type="SUPFAM" id="SSF55729">
    <property type="entry name" value="Acyl-CoA N-acyltransferases (Nat)"/>
    <property type="match status" value="1"/>
</dbReference>
<proteinExistence type="predicted"/>